<reference evidence="2 3" key="1">
    <citation type="submission" date="2019-11" db="EMBL/GenBank/DDBJ databases">
        <authorList>
            <person name="Jiang L.-Q."/>
        </authorList>
    </citation>
    <scope>NUCLEOTIDE SEQUENCE [LARGE SCALE GENOMIC DNA]</scope>
    <source>
        <strain evidence="2 3">YIM 132087</strain>
    </source>
</reference>
<dbReference type="Pfam" id="PF11706">
    <property type="entry name" value="zf-CGNR"/>
    <property type="match status" value="1"/>
</dbReference>
<name>A0A7K1FGD2_9ACTN</name>
<accession>A0A7K1FGD2</accession>
<dbReference type="Gene3D" id="1.10.3300.10">
    <property type="entry name" value="Jann2411-like domain"/>
    <property type="match status" value="1"/>
</dbReference>
<dbReference type="AlphaFoldDB" id="A0A7K1FGD2"/>
<dbReference type="PANTHER" id="PTHR35525:SF3">
    <property type="entry name" value="BLL6575 PROTEIN"/>
    <property type="match status" value="1"/>
</dbReference>
<dbReference type="Proteomes" id="UP000460221">
    <property type="component" value="Unassembled WGS sequence"/>
</dbReference>
<dbReference type="InterPro" id="IPR021005">
    <property type="entry name" value="Znf_CGNR"/>
</dbReference>
<feature type="domain" description="Zinc finger CGNR" evidence="1">
    <location>
        <begin position="148"/>
        <end position="190"/>
    </location>
</feature>
<comment type="caution">
    <text evidence="2">The sequence shown here is derived from an EMBL/GenBank/DDBJ whole genome shotgun (WGS) entry which is preliminary data.</text>
</comment>
<protein>
    <submittedName>
        <fullName evidence="2">Zf-CGNR multi-domain protein</fullName>
    </submittedName>
</protein>
<organism evidence="2 3">
    <name type="scientific">Nakamurella alba</name>
    <dbReference type="NCBI Taxonomy" id="2665158"/>
    <lineage>
        <taxon>Bacteria</taxon>
        <taxon>Bacillati</taxon>
        <taxon>Actinomycetota</taxon>
        <taxon>Actinomycetes</taxon>
        <taxon>Nakamurellales</taxon>
        <taxon>Nakamurellaceae</taxon>
        <taxon>Nakamurella</taxon>
    </lineage>
</organism>
<evidence type="ECO:0000313" key="2">
    <source>
        <dbReference type="EMBL" id="MTD13158.1"/>
    </source>
</evidence>
<dbReference type="InterPro" id="IPR023286">
    <property type="entry name" value="ABATE_dom_sf"/>
</dbReference>
<dbReference type="Pfam" id="PF07336">
    <property type="entry name" value="ABATE"/>
    <property type="match status" value="1"/>
</dbReference>
<sequence length="196" mass="20752">MHGLSTMRSSDGAVWTFDPGALSAEFLLLGGPDELAVWDTLRTPQDLADWAGRCSLAVAPVAVDGTALAGARALRDALWRAFRARMAGGRIPDADLATINAAAAVPPLAPVLDGAERSLWQQPATGAQVVADVARDAVRVLGGPLADRIRECAADDCALVFVDTSRTGARRWCSMQRCGNRSKVRASRQRGREDSA</sequence>
<proteinExistence type="predicted"/>
<dbReference type="RefSeq" id="WP_154767074.1">
    <property type="nucleotide sequence ID" value="NZ_WLYK01000001.1"/>
</dbReference>
<dbReference type="SUPFAM" id="SSF160904">
    <property type="entry name" value="Jann2411-like"/>
    <property type="match status" value="1"/>
</dbReference>
<keyword evidence="3" id="KW-1185">Reference proteome</keyword>
<evidence type="ECO:0000259" key="1">
    <source>
        <dbReference type="Pfam" id="PF11706"/>
    </source>
</evidence>
<dbReference type="InterPro" id="IPR010852">
    <property type="entry name" value="ABATE"/>
</dbReference>
<gene>
    <name evidence="2" type="ORF">GIS00_04255</name>
</gene>
<dbReference type="EMBL" id="WLYK01000001">
    <property type="protein sequence ID" value="MTD13158.1"/>
    <property type="molecule type" value="Genomic_DNA"/>
</dbReference>
<evidence type="ECO:0000313" key="3">
    <source>
        <dbReference type="Proteomes" id="UP000460221"/>
    </source>
</evidence>
<dbReference type="PANTHER" id="PTHR35525">
    <property type="entry name" value="BLL6575 PROTEIN"/>
    <property type="match status" value="1"/>
</dbReference>